<dbReference type="Pfam" id="PF16916">
    <property type="entry name" value="ZT_dimer"/>
    <property type="match status" value="1"/>
</dbReference>
<dbReference type="GO" id="GO:0005385">
    <property type="term" value="F:zinc ion transmembrane transporter activity"/>
    <property type="evidence" value="ECO:0007669"/>
    <property type="project" value="TreeGrafter"/>
</dbReference>
<sequence>MKIADPICTFLFSVLVLLTTINILRDAMNVLMEGTPRGLEFNEVRASLYSLDGVVEVHNLRIWSLTMNKTAISVHLAVGELVLLIHMDINRFASYFTWFSFGGRDLPVQLQRSLRFVLNNEIST</sequence>
<organism evidence="4 5">
    <name type="scientific">Protopolystoma xenopodis</name>
    <dbReference type="NCBI Taxonomy" id="117903"/>
    <lineage>
        <taxon>Eukaryota</taxon>
        <taxon>Metazoa</taxon>
        <taxon>Spiralia</taxon>
        <taxon>Lophotrochozoa</taxon>
        <taxon>Platyhelminthes</taxon>
        <taxon>Monogenea</taxon>
        <taxon>Polyopisthocotylea</taxon>
        <taxon>Polystomatidea</taxon>
        <taxon>Polystomatidae</taxon>
        <taxon>Protopolystoma</taxon>
    </lineage>
</organism>
<dbReference type="InterPro" id="IPR027470">
    <property type="entry name" value="Cation_efflux_CTD"/>
</dbReference>
<evidence type="ECO:0000259" key="3">
    <source>
        <dbReference type="Pfam" id="PF16916"/>
    </source>
</evidence>
<evidence type="ECO:0000313" key="4">
    <source>
        <dbReference type="EMBL" id="VEL15136.1"/>
    </source>
</evidence>
<keyword evidence="2" id="KW-0813">Transport</keyword>
<dbReference type="OrthoDB" id="6283458at2759"/>
<keyword evidence="2" id="KW-0864">Zinc transport</keyword>
<dbReference type="SUPFAM" id="SSF160240">
    <property type="entry name" value="Cation efflux protein cytoplasmic domain-like"/>
    <property type="match status" value="1"/>
</dbReference>
<dbReference type="PANTHER" id="PTHR11562:SF17">
    <property type="entry name" value="RE54080P-RELATED"/>
    <property type="match status" value="1"/>
</dbReference>
<dbReference type="GO" id="GO:0005886">
    <property type="term" value="C:plasma membrane"/>
    <property type="evidence" value="ECO:0007669"/>
    <property type="project" value="TreeGrafter"/>
</dbReference>
<dbReference type="Proteomes" id="UP000784294">
    <property type="component" value="Unassembled WGS sequence"/>
</dbReference>
<gene>
    <name evidence="4" type="ORF">PXEA_LOCUS8576</name>
</gene>
<dbReference type="EMBL" id="CAAALY010023560">
    <property type="protein sequence ID" value="VEL15136.1"/>
    <property type="molecule type" value="Genomic_DNA"/>
</dbReference>
<keyword evidence="2" id="KW-0862">Zinc</keyword>
<dbReference type="GO" id="GO:0010043">
    <property type="term" value="P:response to zinc ion"/>
    <property type="evidence" value="ECO:0007669"/>
    <property type="project" value="TreeGrafter"/>
</dbReference>
<evidence type="ECO:0000256" key="2">
    <source>
        <dbReference type="ARBA" id="ARBA00022906"/>
    </source>
</evidence>
<protein>
    <recommendedName>
        <fullName evidence="3">Cation efflux protein cytoplasmic domain-containing protein</fullName>
    </recommendedName>
</protein>
<keyword evidence="2" id="KW-0406">Ion transport</keyword>
<proteinExistence type="inferred from homology"/>
<name>A0A3S5AFG9_9PLAT</name>
<keyword evidence="5" id="KW-1185">Reference proteome</keyword>
<dbReference type="InterPro" id="IPR036837">
    <property type="entry name" value="Cation_efflux_CTD_sf"/>
</dbReference>
<evidence type="ECO:0000256" key="1">
    <source>
        <dbReference type="ARBA" id="ARBA00008873"/>
    </source>
</evidence>
<feature type="domain" description="Cation efflux protein cytoplasmic" evidence="3">
    <location>
        <begin position="36"/>
        <end position="80"/>
    </location>
</feature>
<accession>A0A3S5AFG9</accession>
<dbReference type="AlphaFoldDB" id="A0A3S5AFG9"/>
<comment type="similarity">
    <text evidence="1">Belongs to the cation diffusion facilitator (CDF) transporter (TC 2.A.4) family. SLC30A subfamily.</text>
</comment>
<dbReference type="InterPro" id="IPR050681">
    <property type="entry name" value="CDF/SLC30A"/>
</dbReference>
<dbReference type="PANTHER" id="PTHR11562">
    <property type="entry name" value="CATION EFFLUX PROTEIN/ ZINC TRANSPORTER"/>
    <property type="match status" value="1"/>
</dbReference>
<comment type="caution">
    <text evidence="4">The sequence shown here is derived from an EMBL/GenBank/DDBJ whole genome shotgun (WGS) entry which is preliminary data.</text>
</comment>
<reference evidence="4" key="1">
    <citation type="submission" date="2018-11" db="EMBL/GenBank/DDBJ databases">
        <authorList>
            <consortium name="Pathogen Informatics"/>
        </authorList>
    </citation>
    <scope>NUCLEOTIDE SEQUENCE</scope>
</reference>
<evidence type="ECO:0000313" key="5">
    <source>
        <dbReference type="Proteomes" id="UP000784294"/>
    </source>
</evidence>